<organism evidence="1 2">
    <name type="scientific">Cellulosimicrobium cellulans</name>
    <name type="common">Arthrobacter luteus</name>
    <dbReference type="NCBI Taxonomy" id="1710"/>
    <lineage>
        <taxon>Bacteria</taxon>
        <taxon>Bacillati</taxon>
        <taxon>Actinomycetota</taxon>
        <taxon>Actinomycetes</taxon>
        <taxon>Micrococcales</taxon>
        <taxon>Promicromonosporaceae</taxon>
        <taxon>Cellulosimicrobium</taxon>
    </lineage>
</organism>
<protein>
    <submittedName>
        <fullName evidence="1">Uncharacterized protein</fullName>
    </submittedName>
</protein>
<dbReference type="RefSeq" id="WP_141390748.1">
    <property type="nucleotide sequence ID" value="NZ_BJNZ01000027.1"/>
</dbReference>
<proteinExistence type="predicted"/>
<accession>A0A4Y4E5L6</accession>
<reference evidence="1 2" key="1">
    <citation type="submission" date="2019-06" db="EMBL/GenBank/DDBJ databases">
        <title>Whole genome shotgun sequence of Cellulosimicrobium cellulans NBRC 15516.</title>
        <authorList>
            <person name="Hosoyama A."/>
            <person name="Uohara A."/>
            <person name="Ohji S."/>
            <person name="Ichikawa N."/>
        </authorList>
    </citation>
    <scope>NUCLEOTIDE SEQUENCE [LARGE SCALE GENOMIC DNA]</scope>
    <source>
        <strain evidence="1 2">NBRC 15516</strain>
    </source>
</reference>
<dbReference type="Proteomes" id="UP000316659">
    <property type="component" value="Unassembled WGS sequence"/>
</dbReference>
<sequence>MAQNTAAIPSLAREAFDRSIELAKQRAARTGENLNDLLDRMDRADHRTLSVTNILASGDHATRGTWKGRTNFDVVGGFLRPVGPGQWYSRLGQRAALRA</sequence>
<name>A0A4Y4E5L6_CELCE</name>
<comment type="caution">
    <text evidence="1">The sequence shown here is derived from an EMBL/GenBank/DDBJ whole genome shotgun (WGS) entry which is preliminary data.</text>
</comment>
<dbReference type="EMBL" id="BJNZ01000027">
    <property type="protein sequence ID" value="GED11324.1"/>
    <property type="molecule type" value="Genomic_DNA"/>
</dbReference>
<gene>
    <name evidence="1" type="ORF">CCE02nite_33230</name>
</gene>
<dbReference type="AlphaFoldDB" id="A0A4Y4E5L6"/>
<evidence type="ECO:0000313" key="1">
    <source>
        <dbReference type="EMBL" id="GED11324.1"/>
    </source>
</evidence>
<evidence type="ECO:0000313" key="2">
    <source>
        <dbReference type="Proteomes" id="UP000316659"/>
    </source>
</evidence>